<reference evidence="9 10" key="1">
    <citation type="journal article" date="2012" name="Eukaryot. Cell">
        <title>Draft genome sequence of Wickerhamomyces ciferrii NRRL Y-1031 F-60-10.</title>
        <authorList>
            <person name="Schneider J."/>
            <person name="Andrea H."/>
            <person name="Blom J."/>
            <person name="Jaenicke S."/>
            <person name="Ruckert C."/>
            <person name="Schorsch C."/>
            <person name="Szczepanowski R."/>
            <person name="Farwick M."/>
            <person name="Goesmann A."/>
            <person name="Puhler A."/>
            <person name="Schaffer S."/>
            <person name="Tauch A."/>
            <person name="Kohler T."/>
            <person name="Brinkrolf K."/>
        </authorList>
    </citation>
    <scope>NUCLEOTIDE SEQUENCE [LARGE SCALE GENOMIC DNA]</scope>
    <source>
        <strain evidence="10">ATCC 14091 / BCRC 22168 / CBS 111 / JCM 3599 / NBRC 0793 / NRRL Y-1031 F-60-10</strain>
    </source>
</reference>
<dbReference type="InterPro" id="IPR022764">
    <property type="entry name" value="Peptidase_S54_rhomboid_dom"/>
</dbReference>
<evidence type="ECO:0000256" key="5">
    <source>
        <dbReference type="ARBA" id="ARBA00022989"/>
    </source>
</evidence>
<dbReference type="AlphaFoldDB" id="K0KP60"/>
<comment type="subcellular location">
    <subcellularLocation>
        <location evidence="1">Membrane</location>
        <topology evidence="1">Multi-pass membrane protein</topology>
    </subcellularLocation>
</comment>
<dbReference type="STRING" id="1206466.K0KP60"/>
<proteinExistence type="inferred from homology"/>
<gene>
    <name evidence="9" type="ORF">BN7_2721</name>
</gene>
<keyword evidence="3 7" id="KW-0812">Transmembrane</keyword>
<evidence type="ECO:0000256" key="6">
    <source>
        <dbReference type="ARBA" id="ARBA00023136"/>
    </source>
</evidence>
<comment type="caution">
    <text evidence="9">The sequence shown here is derived from an EMBL/GenBank/DDBJ whole genome shotgun (WGS) entry which is preliminary data.</text>
</comment>
<evidence type="ECO:0000313" key="9">
    <source>
        <dbReference type="EMBL" id="CCH43174.1"/>
    </source>
</evidence>
<dbReference type="eggNOG" id="KOG2980">
    <property type="taxonomic scope" value="Eukaryota"/>
</dbReference>
<keyword evidence="4 9" id="KW-0378">Hydrolase</keyword>
<keyword evidence="6 7" id="KW-0472">Membrane</keyword>
<dbReference type="FunCoup" id="K0KP60">
    <property type="interactions" value="637"/>
</dbReference>
<dbReference type="FunFam" id="1.20.1540.10:FF:000012">
    <property type="entry name" value="Rhomboid family protein"/>
    <property type="match status" value="1"/>
</dbReference>
<keyword evidence="5 7" id="KW-1133">Transmembrane helix</keyword>
<dbReference type="PANTHER" id="PTHR43731:SF14">
    <property type="entry name" value="PRESENILIN-ASSOCIATED RHOMBOID-LIKE PROTEIN, MITOCHONDRIAL"/>
    <property type="match status" value="1"/>
</dbReference>
<dbReference type="PANTHER" id="PTHR43731">
    <property type="entry name" value="RHOMBOID PROTEASE"/>
    <property type="match status" value="1"/>
</dbReference>
<sequence length="335" mass="37554">MSKFVSSYGKHFFLGNRLPLGSKPLKLSNLFLGTINNGLNKPNFKSSLLKSSILPNLFKSIKPIKPISNTIQIKQFSTTGSLKFIKISNYNFKKNFETLKTTSIFTIIFLTVSTLTIPYLVQYTPLSHFQRHPQHLIYGLIGLNLLVFGLWQIPRNYRILSRYALLEKDIIYSKWSLIGSAFSHQEGWHLAMNMLALYSFGTSLISMIGSSNFMILYLNGALLSSMASILYPILFRIPIVAPSLGASGALFAVFGTFAYLLPNAKILLFVFPIPGGASMALLGATIWNAAGCVMRWGSFDYAAHLGGTIVGVIYGWFINEKIKKEREKRMRGFRF</sequence>
<dbReference type="Proteomes" id="UP000009328">
    <property type="component" value="Unassembled WGS sequence"/>
</dbReference>
<accession>K0KP60</accession>
<evidence type="ECO:0000313" key="10">
    <source>
        <dbReference type="Proteomes" id="UP000009328"/>
    </source>
</evidence>
<evidence type="ECO:0000256" key="1">
    <source>
        <dbReference type="ARBA" id="ARBA00004141"/>
    </source>
</evidence>
<feature type="transmembrane region" description="Helical" evidence="7">
    <location>
        <begin position="229"/>
        <end position="254"/>
    </location>
</feature>
<dbReference type="Gene3D" id="1.20.1540.10">
    <property type="entry name" value="Rhomboid-like"/>
    <property type="match status" value="1"/>
</dbReference>
<dbReference type="EMBL" id="CAIF01000070">
    <property type="protein sequence ID" value="CCH43174.1"/>
    <property type="molecule type" value="Genomic_DNA"/>
</dbReference>
<dbReference type="GO" id="GO:0006465">
    <property type="term" value="P:signal peptide processing"/>
    <property type="evidence" value="ECO:0007669"/>
    <property type="project" value="TreeGrafter"/>
</dbReference>
<evidence type="ECO:0000259" key="8">
    <source>
        <dbReference type="Pfam" id="PF01694"/>
    </source>
</evidence>
<dbReference type="HOGENOM" id="CLU_034022_2_1_1"/>
<name>K0KP60_WICCF</name>
<evidence type="ECO:0000256" key="4">
    <source>
        <dbReference type="ARBA" id="ARBA00022801"/>
    </source>
</evidence>
<organism evidence="9 10">
    <name type="scientific">Wickerhamomyces ciferrii (strain ATCC 14091 / BCRC 22168 / CBS 111 / JCM 3599 / NBRC 0793 / NRRL Y-1031 F-60-10)</name>
    <name type="common">Yeast</name>
    <name type="synonym">Pichia ciferrii</name>
    <dbReference type="NCBI Taxonomy" id="1206466"/>
    <lineage>
        <taxon>Eukaryota</taxon>
        <taxon>Fungi</taxon>
        <taxon>Dikarya</taxon>
        <taxon>Ascomycota</taxon>
        <taxon>Saccharomycotina</taxon>
        <taxon>Saccharomycetes</taxon>
        <taxon>Phaffomycetales</taxon>
        <taxon>Wickerhamomycetaceae</taxon>
        <taxon>Wickerhamomyces</taxon>
    </lineage>
</organism>
<evidence type="ECO:0000256" key="3">
    <source>
        <dbReference type="ARBA" id="ARBA00022692"/>
    </source>
</evidence>
<dbReference type="InParanoid" id="K0KP60"/>
<comment type="similarity">
    <text evidence="2">Belongs to the peptidase S54 family.</text>
</comment>
<evidence type="ECO:0000256" key="2">
    <source>
        <dbReference type="ARBA" id="ARBA00009045"/>
    </source>
</evidence>
<feature type="transmembrane region" description="Helical" evidence="7">
    <location>
        <begin position="266"/>
        <end position="289"/>
    </location>
</feature>
<feature type="transmembrane region" description="Helical" evidence="7">
    <location>
        <begin position="135"/>
        <end position="153"/>
    </location>
</feature>
<dbReference type="InterPro" id="IPR035952">
    <property type="entry name" value="Rhomboid-like_sf"/>
</dbReference>
<dbReference type="SUPFAM" id="SSF144091">
    <property type="entry name" value="Rhomboid-like"/>
    <property type="match status" value="1"/>
</dbReference>
<keyword evidence="10" id="KW-1185">Reference proteome</keyword>
<dbReference type="Pfam" id="PF01694">
    <property type="entry name" value="Rhomboid"/>
    <property type="match status" value="1"/>
</dbReference>
<dbReference type="InterPro" id="IPR050925">
    <property type="entry name" value="Rhomboid_protease_S54"/>
</dbReference>
<protein>
    <submittedName>
        <fullName evidence="9">Rhomboid protein 1, mitochondrial</fullName>
        <ecNumber evidence="9">3.4.21.105</ecNumber>
    </submittedName>
</protein>
<dbReference type="EC" id="3.4.21.105" evidence="9"/>
<feature type="transmembrane region" description="Helical" evidence="7">
    <location>
        <begin position="301"/>
        <end position="319"/>
    </location>
</feature>
<feature type="transmembrane region" description="Helical" evidence="7">
    <location>
        <begin position="103"/>
        <end position="123"/>
    </location>
</feature>
<evidence type="ECO:0000256" key="7">
    <source>
        <dbReference type="SAM" id="Phobius"/>
    </source>
</evidence>
<feature type="domain" description="Peptidase S54 rhomboid" evidence="8">
    <location>
        <begin position="174"/>
        <end position="318"/>
    </location>
</feature>
<dbReference type="GO" id="GO:0016020">
    <property type="term" value="C:membrane"/>
    <property type="evidence" value="ECO:0007669"/>
    <property type="project" value="UniProtKB-SubCell"/>
</dbReference>
<dbReference type="GO" id="GO:0004252">
    <property type="term" value="F:serine-type endopeptidase activity"/>
    <property type="evidence" value="ECO:0007669"/>
    <property type="project" value="InterPro"/>
</dbReference>